<comment type="similarity">
    <text evidence="2 13">Belongs to the class-II aminoacyl-tRNA synthetase family.</text>
</comment>
<dbReference type="CDD" id="cd00775">
    <property type="entry name" value="LysRS_core"/>
    <property type="match status" value="1"/>
</dbReference>
<dbReference type="NCBIfam" id="TIGR00499">
    <property type="entry name" value="lysS_bact"/>
    <property type="match status" value="1"/>
</dbReference>
<evidence type="ECO:0000256" key="10">
    <source>
        <dbReference type="ARBA" id="ARBA00022917"/>
    </source>
</evidence>
<protein>
    <recommendedName>
        <fullName evidence="13">Lysine--tRNA ligase</fullName>
        <ecNumber evidence="13">6.1.1.6</ecNumber>
    </recommendedName>
    <alternativeName>
        <fullName evidence="13">Lysyl-tRNA synthetase</fullName>
        <shortName evidence="13">LysRS</shortName>
    </alternativeName>
</protein>
<keyword evidence="8 13" id="KW-0067">ATP-binding</keyword>
<comment type="subcellular location">
    <subcellularLocation>
        <location evidence="1 13">Cytoplasm</location>
    </subcellularLocation>
</comment>
<dbReference type="InterPro" id="IPR006195">
    <property type="entry name" value="aa-tRNA-synth_II"/>
</dbReference>
<evidence type="ECO:0000256" key="5">
    <source>
        <dbReference type="ARBA" id="ARBA00022598"/>
    </source>
</evidence>
<dbReference type="Gene3D" id="2.40.50.140">
    <property type="entry name" value="Nucleic acid-binding proteins"/>
    <property type="match status" value="1"/>
</dbReference>
<dbReference type="Proteomes" id="UP001240171">
    <property type="component" value="Unassembled WGS sequence"/>
</dbReference>
<evidence type="ECO:0000256" key="6">
    <source>
        <dbReference type="ARBA" id="ARBA00022723"/>
    </source>
</evidence>
<evidence type="ECO:0000256" key="7">
    <source>
        <dbReference type="ARBA" id="ARBA00022741"/>
    </source>
</evidence>
<dbReference type="InterPro" id="IPR012340">
    <property type="entry name" value="NA-bd_OB-fold"/>
</dbReference>
<feature type="binding site" evidence="13">
    <location>
        <position position="423"/>
    </location>
    <ligand>
        <name>Mg(2+)</name>
        <dbReference type="ChEBI" id="CHEBI:18420"/>
        <label>1</label>
    </ligand>
</feature>
<keyword evidence="7 13" id="KW-0547">Nucleotide-binding</keyword>
<name>A0ABT9CH63_9BACL</name>
<keyword evidence="11 13" id="KW-0030">Aminoacyl-tRNA synthetase</keyword>
<dbReference type="Gene3D" id="3.30.930.10">
    <property type="entry name" value="Bira Bifunctional Protein, Domain 2"/>
    <property type="match status" value="1"/>
</dbReference>
<evidence type="ECO:0000313" key="17">
    <source>
        <dbReference type="Proteomes" id="UP001240171"/>
    </source>
</evidence>
<feature type="domain" description="Aminoacyl-transfer RNA synthetases class-II family profile" evidence="15">
    <location>
        <begin position="189"/>
        <end position="500"/>
    </location>
</feature>
<evidence type="ECO:0000256" key="11">
    <source>
        <dbReference type="ARBA" id="ARBA00023146"/>
    </source>
</evidence>
<dbReference type="InterPro" id="IPR004365">
    <property type="entry name" value="NA-bd_OB_tRNA"/>
</dbReference>
<comment type="cofactor">
    <cofactor evidence="13 14">
        <name>Mg(2+)</name>
        <dbReference type="ChEBI" id="CHEBI:18420"/>
    </cofactor>
    <text evidence="13 14">Binds 3 Mg(2+) ions per subunit.</text>
</comment>
<comment type="catalytic activity">
    <reaction evidence="12 13 14">
        <text>tRNA(Lys) + L-lysine + ATP = L-lysyl-tRNA(Lys) + AMP + diphosphate</text>
        <dbReference type="Rhea" id="RHEA:20792"/>
        <dbReference type="Rhea" id="RHEA-COMP:9696"/>
        <dbReference type="Rhea" id="RHEA-COMP:9697"/>
        <dbReference type="ChEBI" id="CHEBI:30616"/>
        <dbReference type="ChEBI" id="CHEBI:32551"/>
        <dbReference type="ChEBI" id="CHEBI:33019"/>
        <dbReference type="ChEBI" id="CHEBI:78442"/>
        <dbReference type="ChEBI" id="CHEBI:78529"/>
        <dbReference type="ChEBI" id="CHEBI:456215"/>
        <dbReference type="EC" id="6.1.1.6"/>
    </reaction>
</comment>
<evidence type="ECO:0000256" key="13">
    <source>
        <dbReference type="HAMAP-Rule" id="MF_00252"/>
    </source>
</evidence>
<dbReference type="EC" id="6.1.1.6" evidence="13"/>
<proteinExistence type="inferred from homology"/>
<keyword evidence="5 13" id="KW-0436">Ligase</keyword>
<dbReference type="PROSITE" id="PS50862">
    <property type="entry name" value="AA_TRNA_LIGASE_II"/>
    <property type="match status" value="1"/>
</dbReference>
<keyword evidence="10 13" id="KW-0648">Protein biosynthesis</keyword>
<evidence type="ECO:0000256" key="3">
    <source>
        <dbReference type="ARBA" id="ARBA00011738"/>
    </source>
</evidence>
<evidence type="ECO:0000313" key="16">
    <source>
        <dbReference type="EMBL" id="MDO7908602.1"/>
    </source>
</evidence>
<dbReference type="NCBIfam" id="NF001756">
    <property type="entry name" value="PRK00484.1"/>
    <property type="match status" value="1"/>
</dbReference>
<dbReference type="InterPro" id="IPR034762">
    <property type="entry name" value="Lys-tRNA-ligase_II_bac/euk"/>
</dbReference>
<feature type="binding site" evidence="13">
    <location>
        <position position="423"/>
    </location>
    <ligand>
        <name>Mg(2+)</name>
        <dbReference type="ChEBI" id="CHEBI:18420"/>
        <label>2</label>
    </ligand>
</feature>
<keyword evidence="9 13" id="KW-0460">Magnesium</keyword>
<accession>A0ABT9CH63</accession>
<evidence type="ECO:0000256" key="2">
    <source>
        <dbReference type="ARBA" id="ARBA00008226"/>
    </source>
</evidence>
<dbReference type="InterPro" id="IPR018149">
    <property type="entry name" value="Lys-tRNA-synth_II_C"/>
</dbReference>
<dbReference type="PRINTS" id="PR00982">
    <property type="entry name" value="TRNASYNTHLYS"/>
</dbReference>
<sequence length="509" mass="58406">MSEEVVNPENQDSQEELSELLQIRRAKLDELRALGIDPFGRKYIRTDEAGAVLQKYDSMTKEELEEKGVEVSLAGRIMAKRGMGKASFAHIQDLSGRIQIYVRQDTVPEDKYAAFSILDLGDIVGVKGTVFKTKTGETSIKVKDLEVLSKSLYPLPEKYHGLKDVEQRYRQRYVDLIVNPEVQQTFIARSRIIQSMRRYLDSLGYLEVETPTLHSIAGGAAARPFITHHNALDMQLYMRIAIELHLKRLIVGGLEKVYEIGRVYRNEGMSTRHNPEFTMIELYEAYADYKDIMQLTENLIAHIAQEVLGTQHIMYQGKEVDLTPQWRRVSMVDAVKEVTGVDFSVQMSDEEAHRLAKEHKVPVEPHMTFGHILNAFFEQFVEETLIQPTFITGHPLEISPLAKKNEEDPRFTDRFELFIVGREHANAFTELNDPIDQRQRFEAQLLEKEQGNDEAHEMDDDFIRALEYGMPPTGGLGIGVDRLIMLLTDSPSIRDVLLFPHMRNRTQEQ</sequence>
<dbReference type="InterPro" id="IPR002313">
    <property type="entry name" value="Lys-tRNA-ligase_II"/>
</dbReference>
<comment type="caution">
    <text evidence="16">The sequence shown here is derived from an EMBL/GenBank/DDBJ whole genome shotgun (WGS) entry which is preliminary data.</text>
</comment>
<evidence type="ECO:0000259" key="15">
    <source>
        <dbReference type="PROSITE" id="PS50862"/>
    </source>
</evidence>
<dbReference type="InterPro" id="IPR045864">
    <property type="entry name" value="aa-tRNA-synth_II/BPL/LPL"/>
</dbReference>
<evidence type="ECO:0000256" key="8">
    <source>
        <dbReference type="ARBA" id="ARBA00022840"/>
    </source>
</evidence>
<dbReference type="Pfam" id="PF00152">
    <property type="entry name" value="tRNA-synt_2"/>
    <property type="match status" value="1"/>
</dbReference>
<dbReference type="PANTHER" id="PTHR42918:SF15">
    <property type="entry name" value="LYSINE--TRNA LIGASE, CHLOROPLASTIC_MITOCHONDRIAL"/>
    <property type="match status" value="1"/>
</dbReference>
<feature type="binding site" evidence="13">
    <location>
        <position position="416"/>
    </location>
    <ligand>
        <name>Mg(2+)</name>
        <dbReference type="ChEBI" id="CHEBI:18420"/>
        <label>1</label>
    </ligand>
</feature>
<evidence type="ECO:0000256" key="1">
    <source>
        <dbReference type="ARBA" id="ARBA00004496"/>
    </source>
</evidence>
<gene>
    <name evidence="13 16" type="primary">lysS</name>
    <name evidence="16" type="ORF">Q5741_19620</name>
</gene>
<dbReference type="Pfam" id="PF01336">
    <property type="entry name" value="tRNA_anti-codon"/>
    <property type="match status" value="1"/>
</dbReference>
<dbReference type="HAMAP" id="MF_00252">
    <property type="entry name" value="Lys_tRNA_synth_class2"/>
    <property type="match status" value="1"/>
</dbReference>
<dbReference type="CDD" id="cd04322">
    <property type="entry name" value="LysRS_N"/>
    <property type="match status" value="1"/>
</dbReference>
<keyword evidence="6 13" id="KW-0479">Metal-binding</keyword>
<dbReference type="SUPFAM" id="SSF50249">
    <property type="entry name" value="Nucleic acid-binding proteins"/>
    <property type="match status" value="1"/>
</dbReference>
<evidence type="ECO:0000256" key="14">
    <source>
        <dbReference type="RuleBase" id="RU000336"/>
    </source>
</evidence>
<dbReference type="RefSeq" id="WP_305025823.1">
    <property type="nucleotide sequence ID" value="NZ_JAUQTB010000018.1"/>
</dbReference>
<dbReference type="PANTHER" id="PTHR42918">
    <property type="entry name" value="LYSYL-TRNA SYNTHETASE"/>
    <property type="match status" value="1"/>
</dbReference>
<keyword evidence="4 13" id="KW-0963">Cytoplasm</keyword>
<keyword evidence="17" id="KW-1185">Reference proteome</keyword>
<dbReference type="EMBL" id="JAUQTB010000018">
    <property type="protein sequence ID" value="MDO7908602.1"/>
    <property type="molecule type" value="Genomic_DNA"/>
</dbReference>
<evidence type="ECO:0000256" key="12">
    <source>
        <dbReference type="ARBA" id="ARBA00048573"/>
    </source>
</evidence>
<evidence type="ECO:0000256" key="9">
    <source>
        <dbReference type="ARBA" id="ARBA00022842"/>
    </source>
</evidence>
<dbReference type="GO" id="GO:0004824">
    <property type="term" value="F:lysine-tRNA ligase activity"/>
    <property type="evidence" value="ECO:0007669"/>
    <property type="project" value="UniProtKB-EC"/>
</dbReference>
<dbReference type="InterPro" id="IPR044136">
    <property type="entry name" value="Lys-tRNA-ligase_II_N"/>
</dbReference>
<organism evidence="16 17">
    <name type="scientific">Paenibacillus lacisoli</name>
    <dbReference type="NCBI Taxonomy" id="3064525"/>
    <lineage>
        <taxon>Bacteria</taxon>
        <taxon>Bacillati</taxon>
        <taxon>Bacillota</taxon>
        <taxon>Bacilli</taxon>
        <taxon>Bacillales</taxon>
        <taxon>Paenibacillaceae</taxon>
        <taxon>Paenibacillus</taxon>
    </lineage>
</organism>
<evidence type="ECO:0000256" key="4">
    <source>
        <dbReference type="ARBA" id="ARBA00022490"/>
    </source>
</evidence>
<reference evidence="16 17" key="1">
    <citation type="submission" date="2023-07" db="EMBL/GenBank/DDBJ databases">
        <title>Paenibacillus sp. JX-17 nov. isolated from soil.</title>
        <authorList>
            <person name="Wan Y."/>
            <person name="Liu B."/>
        </authorList>
    </citation>
    <scope>NUCLEOTIDE SEQUENCE [LARGE SCALE GENOMIC DNA]</scope>
    <source>
        <strain evidence="16 17">JX-17</strain>
    </source>
</reference>
<comment type="subunit">
    <text evidence="3 13">Homodimer.</text>
</comment>
<dbReference type="InterPro" id="IPR004364">
    <property type="entry name" value="Aa-tRNA-synt_II"/>
</dbReference>
<dbReference type="SUPFAM" id="SSF55681">
    <property type="entry name" value="Class II aaRS and biotin synthetases"/>
    <property type="match status" value="1"/>
</dbReference>
<dbReference type="PIRSF" id="PIRSF039101">
    <property type="entry name" value="LysRS2"/>
    <property type="match status" value="1"/>
</dbReference>